<sequence length="603" mass="66634">MPLCYENLTVLLSEDPSSIPFRKRKLTKGMSGTGSLLDAVQLAETIGTTPIGKLRSEFGKAPFDSRRDATRQASFPRFSGGFGTGILDLLDKSESFGLRGPMGVCVVPEDNFMDAQLGFRPSWTWRSILQGQRVLKYGCLKRISSGNNCKIWGDPWVPKQPFVLRSRPPAHFHPDAPVSILIDSGSRLWNSTLVNDLFPKDEAKLILSIPLSTMASPDRWYWFHSKNGKFTVKSAYHLIMDNPNDFVEAAEFGISSSGHSPIWKKLWSLKIPSRVIHFGWKLLSRTLPCPENLARRHLSHPEHCPFCGSYDLSSAHTFFSCPIAAQVWALAGLSENIAAFKQDSGDLWARDILLGQPSDIGAYVLTLCSGIWYAFNQTIFEDTPAAPIGIVSSASLTLASFRDARLWPERPSQFLSSTLSTEKAPPGTHIFFDGALSSTQACAGVGVCLVSSDGCFIKGYAKHFPGITNPDVAEALALREAVFLALAHRYSHISFLGDSANIILAASGSVDPHPDYAPILEDIKHLCVPLNIGGFFWISRLENFPAHEFAHYAKMSRCTKTRGIILRLFVSFGLWTGSVINIVIFLSKKKKNNLRHVTRTGRD</sequence>
<dbReference type="Gene3D" id="3.30.420.10">
    <property type="entry name" value="Ribonuclease H-like superfamily/Ribonuclease H"/>
    <property type="match status" value="1"/>
</dbReference>
<evidence type="ECO:0000259" key="2">
    <source>
        <dbReference type="Pfam" id="PF13456"/>
    </source>
</evidence>
<keyword evidence="5" id="KW-1185">Reference proteome</keyword>
<reference evidence="4 5" key="1">
    <citation type="journal article" date="2021" name="Comput. Struct. Biotechnol. J.">
        <title>De novo genome assembly of the potent medicinal plant Rehmannia glutinosa using nanopore technology.</title>
        <authorList>
            <person name="Ma L."/>
            <person name="Dong C."/>
            <person name="Song C."/>
            <person name="Wang X."/>
            <person name="Zheng X."/>
            <person name="Niu Y."/>
            <person name="Chen S."/>
            <person name="Feng W."/>
        </authorList>
    </citation>
    <scope>NUCLEOTIDE SEQUENCE [LARGE SCALE GENOMIC DNA]</scope>
    <source>
        <strain evidence="4">DH-2019</strain>
    </source>
</reference>
<evidence type="ECO:0000256" key="1">
    <source>
        <dbReference type="SAM" id="Phobius"/>
    </source>
</evidence>
<dbReference type="PANTHER" id="PTHR47074:SF48">
    <property type="entry name" value="POLYNUCLEOTIDYL TRANSFERASE, RIBONUCLEASE H-LIKE SUPERFAMILY PROTEIN"/>
    <property type="match status" value="1"/>
</dbReference>
<dbReference type="InterPro" id="IPR044730">
    <property type="entry name" value="RNase_H-like_dom_plant"/>
</dbReference>
<dbReference type="EMBL" id="JABTTQ020000007">
    <property type="protein sequence ID" value="KAK6152219.1"/>
    <property type="molecule type" value="Genomic_DNA"/>
</dbReference>
<evidence type="ECO:0008006" key="6">
    <source>
        <dbReference type="Google" id="ProtNLM"/>
    </source>
</evidence>
<dbReference type="InterPro" id="IPR052929">
    <property type="entry name" value="RNase_H-like_EbsB-rel"/>
</dbReference>
<name>A0ABR0X0X6_REHGL</name>
<accession>A0ABR0X0X6</accession>
<dbReference type="InterPro" id="IPR002156">
    <property type="entry name" value="RNaseH_domain"/>
</dbReference>
<dbReference type="Pfam" id="PF13966">
    <property type="entry name" value="zf-RVT"/>
    <property type="match status" value="1"/>
</dbReference>
<organism evidence="4 5">
    <name type="scientific">Rehmannia glutinosa</name>
    <name type="common">Chinese foxglove</name>
    <dbReference type="NCBI Taxonomy" id="99300"/>
    <lineage>
        <taxon>Eukaryota</taxon>
        <taxon>Viridiplantae</taxon>
        <taxon>Streptophyta</taxon>
        <taxon>Embryophyta</taxon>
        <taxon>Tracheophyta</taxon>
        <taxon>Spermatophyta</taxon>
        <taxon>Magnoliopsida</taxon>
        <taxon>eudicotyledons</taxon>
        <taxon>Gunneridae</taxon>
        <taxon>Pentapetalae</taxon>
        <taxon>asterids</taxon>
        <taxon>lamiids</taxon>
        <taxon>Lamiales</taxon>
        <taxon>Orobanchaceae</taxon>
        <taxon>Rehmannieae</taxon>
        <taxon>Rehmannia</taxon>
    </lineage>
</organism>
<feature type="domain" description="RNase H type-1" evidence="2">
    <location>
        <begin position="432"/>
        <end position="553"/>
    </location>
</feature>
<dbReference type="InterPro" id="IPR026960">
    <property type="entry name" value="RVT-Znf"/>
</dbReference>
<gene>
    <name evidence="4" type="ORF">DH2020_014854</name>
</gene>
<keyword evidence="1" id="KW-1133">Transmembrane helix</keyword>
<evidence type="ECO:0000313" key="5">
    <source>
        <dbReference type="Proteomes" id="UP001318860"/>
    </source>
</evidence>
<evidence type="ECO:0000313" key="4">
    <source>
        <dbReference type="EMBL" id="KAK6152219.1"/>
    </source>
</evidence>
<dbReference type="InterPro" id="IPR012337">
    <property type="entry name" value="RNaseH-like_sf"/>
</dbReference>
<dbReference type="Pfam" id="PF13456">
    <property type="entry name" value="RVT_3"/>
    <property type="match status" value="1"/>
</dbReference>
<proteinExistence type="predicted"/>
<keyword evidence="1" id="KW-0472">Membrane</keyword>
<dbReference type="InterPro" id="IPR036397">
    <property type="entry name" value="RNaseH_sf"/>
</dbReference>
<feature type="domain" description="Reverse transcriptase zinc-binding" evidence="3">
    <location>
        <begin position="230"/>
        <end position="328"/>
    </location>
</feature>
<protein>
    <recommendedName>
        <fullName evidence="6">Reverse transcriptase zinc-binding domain-containing protein</fullName>
    </recommendedName>
</protein>
<comment type="caution">
    <text evidence="4">The sequence shown here is derived from an EMBL/GenBank/DDBJ whole genome shotgun (WGS) entry which is preliminary data.</text>
</comment>
<dbReference type="PANTHER" id="PTHR47074">
    <property type="entry name" value="BNAC02G40300D PROTEIN"/>
    <property type="match status" value="1"/>
</dbReference>
<dbReference type="SUPFAM" id="SSF53098">
    <property type="entry name" value="Ribonuclease H-like"/>
    <property type="match status" value="1"/>
</dbReference>
<keyword evidence="1" id="KW-0812">Transmembrane</keyword>
<feature type="transmembrane region" description="Helical" evidence="1">
    <location>
        <begin position="564"/>
        <end position="586"/>
    </location>
</feature>
<dbReference type="Proteomes" id="UP001318860">
    <property type="component" value="Unassembled WGS sequence"/>
</dbReference>
<evidence type="ECO:0000259" key="3">
    <source>
        <dbReference type="Pfam" id="PF13966"/>
    </source>
</evidence>
<dbReference type="CDD" id="cd06222">
    <property type="entry name" value="RNase_H_like"/>
    <property type="match status" value="1"/>
</dbReference>